<evidence type="ECO:0000313" key="1">
    <source>
        <dbReference type="EMBL" id="HDD31582.1"/>
    </source>
</evidence>
<name>A0A7C0Y261_THELI</name>
<protein>
    <submittedName>
        <fullName evidence="1">Uncharacterized protein</fullName>
    </submittedName>
</protein>
<sequence length="315" mass="36036">MTAGKKYVYLLLHLLQPLPYAALGEKAHHFMPVLRLDDVGAVIDSILVREERSTQRSKSPQQGEGHFLILLDSDSLDMEKAQRIVDVISAAIAVIAPEVLLDRDLKVVPIPVNLIFRDDSYYVVYKSHLLALDQVEPIWEYFDKVNLRLELFSGIMFPGHIHKEIWELLPVFMKRPSLGKAALLYLESLRAYPVALYAEECLQISLDQRPPSLRDQTSLENAFFQAFKAVEVLLGGSLPKDDNKLRRKLHDIGLNPNTKLFVNKALIDIIQEVEKERDKRAGHGTFHRKPFAFREVLESQQLARFMVTESLSRAR</sequence>
<dbReference type="EMBL" id="DQYG01000129">
    <property type="protein sequence ID" value="HDD31582.1"/>
    <property type="molecule type" value="Genomic_DNA"/>
</dbReference>
<comment type="caution">
    <text evidence="1">The sequence shown here is derived from an EMBL/GenBank/DDBJ whole genome shotgun (WGS) entry which is preliminary data.</text>
</comment>
<gene>
    <name evidence="1" type="ORF">ENF72_03025</name>
</gene>
<proteinExistence type="predicted"/>
<dbReference type="Proteomes" id="UP000886210">
    <property type="component" value="Unassembled WGS sequence"/>
</dbReference>
<reference evidence="1" key="1">
    <citation type="journal article" date="2020" name="mSystems">
        <title>Genome- and Community-Level Interaction Insights into Carbon Utilization and Element Cycling Functions of Hydrothermarchaeota in Hydrothermal Sediment.</title>
        <authorList>
            <person name="Zhou Z."/>
            <person name="Liu Y."/>
            <person name="Xu W."/>
            <person name="Pan J."/>
            <person name="Luo Z.H."/>
            <person name="Li M."/>
        </authorList>
    </citation>
    <scope>NUCLEOTIDE SEQUENCE [LARGE SCALE GENOMIC DNA]</scope>
    <source>
        <strain evidence="1">HyVt-151</strain>
    </source>
</reference>
<organism evidence="1">
    <name type="scientific">Thermococcus litoralis</name>
    <dbReference type="NCBI Taxonomy" id="2265"/>
    <lineage>
        <taxon>Archaea</taxon>
        <taxon>Methanobacteriati</taxon>
        <taxon>Methanobacteriota</taxon>
        <taxon>Thermococci</taxon>
        <taxon>Thermococcales</taxon>
        <taxon>Thermococcaceae</taxon>
        <taxon>Thermococcus</taxon>
    </lineage>
</organism>
<dbReference type="AlphaFoldDB" id="A0A7C0Y261"/>
<accession>A0A7C0Y261</accession>